<organism evidence="1 2">
    <name type="scientific">Panagrolaimus superbus</name>
    <dbReference type="NCBI Taxonomy" id="310955"/>
    <lineage>
        <taxon>Eukaryota</taxon>
        <taxon>Metazoa</taxon>
        <taxon>Ecdysozoa</taxon>
        <taxon>Nematoda</taxon>
        <taxon>Chromadorea</taxon>
        <taxon>Rhabditida</taxon>
        <taxon>Tylenchina</taxon>
        <taxon>Panagrolaimomorpha</taxon>
        <taxon>Panagrolaimoidea</taxon>
        <taxon>Panagrolaimidae</taxon>
        <taxon>Panagrolaimus</taxon>
    </lineage>
</organism>
<reference evidence="2" key="1">
    <citation type="submission" date="2022-11" db="UniProtKB">
        <authorList>
            <consortium name="WormBaseParasite"/>
        </authorList>
    </citation>
    <scope>IDENTIFICATION</scope>
</reference>
<protein>
    <submittedName>
        <fullName evidence="2">Uncharacterized protein</fullName>
    </submittedName>
</protein>
<dbReference type="AlphaFoldDB" id="A0A914Z3B2"/>
<proteinExistence type="predicted"/>
<evidence type="ECO:0000313" key="1">
    <source>
        <dbReference type="Proteomes" id="UP000887577"/>
    </source>
</evidence>
<accession>A0A914Z3B2</accession>
<keyword evidence="1" id="KW-1185">Reference proteome</keyword>
<sequence>MKVTYSTPERMQFKASTKLLNPNIKNIDEPVRDKPKEPKVLQILYGKLFTNGGGQVLNLNAKRKAAWEEMYETMEDKGYTLKKMDSFKRQ</sequence>
<name>A0A914Z3B2_9BILA</name>
<evidence type="ECO:0000313" key="2">
    <source>
        <dbReference type="WBParaSite" id="PSU_v2.g6383.t1"/>
    </source>
</evidence>
<dbReference type="Proteomes" id="UP000887577">
    <property type="component" value="Unplaced"/>
</dbReference>
<dbReference type="WBParaSite" id="PSU_v2.g6383.t1">
    <property type="protein sequence ID" value="PSU_v2.g6383.t1"/>
    <property type="gene ID" value="PSU_v2.g6383"/>
</dbReference>